<dbReference type="InterPro" id="IPR029044">
    <property type="entry name" value="Nucleotide-diphossugar_trans"/>
</dbReference>
<dbReference type="Proteomes" id="UP000663825">
    <property type="component" value="Unassembled WGS sequence"/>
</dbReference>
<feature type="transmembrane region" description="Helical" evidence="2">
    <location>
        <begin position="277"/>
        <end position="294"/>
    </location>
</feature>
<evidence type="ECO:0000313" key="8">
    <source>
        <dbReference type="EMBL" id="CAF4228444.1"/>
    </source>
</evidence>
<dbReference type="OrthoDB" id="9997758at2759"/>
<dbReference type="PANTHER" id="PTHR32385">
    <property type="entry name" value="MANNOSYL PHOSPHORYLINOSITOL CERAMIDE SYNTHASE"/>
    <property type="match status" value="1"/>
</dbReference>
<dbReference type="PANTHER" id="PTHR32385:SF15">
    <property type="entry name" value="INOSITOL PHOSPHOCERAMIDE MANNOSYLTRANSFERASE 1"/>
    <property type="match status" value="1"/>
</dbReference>
<evidence type="ECO:0000313" key="6">
    <source>
        <dbReference type="EMBL" id="CAF3478713.1"/>
    </source>
</evidence>
<feature type="transmembrane region" description="Helical" evidence="2">
    <location>
        <begin position="12"/>
        <end position="30"/>
    </location>
</feature>
<evidence type="ECO:0000313" key="9">
    <source>
        <dbReference type="EMBL" id="CAF4438034.1"/>
    </source>
</evidence>
<dbReference type="GO" id="GO:0016020">
    <property type="term" value="C:membrane"/>
    <property type="evidence" value="ECO:0007669"/>
    <property type="project" value="GOC"/>
</dbReference>
<dbReference type="InterPro" id="IPR007577">
    <property type="entry name" value="GlycoTrfase_DXD_sugar-bd_CS"/>
</dbReference>
<dbReference type="Proteomes" id="UP000663872">
    <property type="component" value="Unassembled WGS sequence"/>
</dbReference>
<evidence type="ECO:0000313" key="12">
    <source>
        <dbReference type="EMBL" id="CAF4551266.1"/>
    </source>
</evidence>
<evidence type="ECO:0000313" key="10">
    <source>
        <dbReference type="EMBL" id="CAF4460022.1"/>
    </source>
</evidence>
<dbReference type="Proteomes" id="UP000663873">
    <property type="component" value="Unassembled WGS sequence"/>
</dbReference>
<dbReference type="Proteomes" id="UP000663838">
    <property type="component" value="Unassembled WGS sequence"/>
</dbReference>
<dbReference type="EMBL" id="CAJOBO010000466">
    <property type="protein sequence ID" value="CAF4228444.1"/>
    <property type="molecule type" value="Genomic_DNA"/>
</dbReference>
<dbReference type="GO" id="GO:0000030">
    <property type="term" value="F:mannosyltransferase activity"/>
    <property type="evidence" value="ECO:0007669"/>
    <property type="project" value="TreeGrafter"/>
</dbReference>
<gene>
    <name evidence="4" type="ORF">FME351_LOCUS5951</name>
    <name evidence="7" type="ORF">GRG538_LOCUS26990</name>
    <name evidence="8" type="ORF">HFQ381_LOCUS9076</name>
    <name evidence="5" type="ORF">KIK155_LOCUS13417</name>
    <name evidence="6" type="ORF">LUA448_LOCUS23882</name>
    <name evidence="11" type="ORF">QYT958_LOCUS5501</name>
    <name evidence="3" type="ORF">TIS948_LOCUS9410</name>
    <name evidence="12" type="ORF">TOA249_LOCUS7233</name>
    <name evidence="10" type="ORF">TSG867_LOCUS17734</name>
    <name evidence="9" type="ORF">UJA718_LOCUS21859</name>
</gene>
<dbReference type="EMBL" id="CAJOBQ010001143">
    <property type="protein sequence ID" value="CAF4460022.1"/>
    <property type="molecule type" value="Genomic_DNA"/>
</dbReference>
<evidence type="ECO:0000313" key="5">
    <source>
        <dbReference type="EMBL" id="CAF3465481.1"/>
    </source>
</evidence>
<evidence type="ECO:0000313" key="7">
    <source>
        <dbReference type="EMBL" id="CAF3680574.1"/>
    </source>
</evidence>
<proteinExistence type="predicted"/>
<organism evidence="8 13">
    <name type="scientific">Rotaria socialis</name>
    <dbReference type="NCBI Taxonomy" id="392032"/>
    <lineage>
        <taxon>Eukaryota</taxon>
        <taxon>Metazoa</taxon>
        <taxon>Spiralia</taxon>
        <taxon>Gnathifera</taxon>
        <taxon>Rotifera</taxon>
        <taxon>Eurotatoria</taxon>
        <taxon>Bdelloidea</taxon>
        <taxon>Philodinida</taxon>
        <taxon>Philodinidae</taxon>
        <taxon>Rotaria</taxon>
    </lineage>
</organism>
<evidence type="ECO:0000313" key="3">
    <source>
        <dbReference type="EMBL" id="CAF3145527.1"/>
    </source>
</evidence>
<dbReference type="Proteomes" id="UP000663862">
    <property type="component" value="Unassembled WGS sequence"/>
</dbReference>
<dbReference type="Proteomes" id="UP000663851">
    <property type="component" value="Unassembled WGS sequence"/>
</dbReference>
<evidence type="ECO:0000256" key="1">
    <source>
        <dbReference type="ARBA" id="ARBA00022679"/>
    </source>
</evidence>
<comment type="caution">
    <text evidence="8">The sequence shown here is derived from an EMBL/GenBank/DDBJ whole genome shotgun (WGS) entry which is preliminary data.</text>
</comment>
<dbReference type="Pfam" id="PF04488">
    <property type="entry name" value="Gly_transf_sug"/>
    <property type="match status" value="1"/>
</dbReference>
<dbReference type="Proteomes" id="UP000663865">
    <property type="component" value="Unassembled WGS sequence"/>
</dbReference>
<evidence type="ECO:0000313" key="14">
    <source>
        <dbReference type="Proteomes" id="UP000663873"/>
    </source>
</evidence>
<accession>A0A820D6U4</accession>
<keyword evidence="14" id="KW-1185">Reference proteome</keyword>
<keyword evidence="2" id="KW-1133">Transmembrane helix</keyword>
<dbReference type="EMBL" id="CAJOBS010000320">
    <property type="protein sequence ID" value="CAF4551266.1"/>
    <property type="molecule type" value="Genomic_DNA"/>
</dbReference>
<protein>
    <submittedName>
        <fullName evidence="8">Uncharacterized protein</fullName>
    </submittedName>
</protein>
<keyword evidence="2" id="KW-0812">Transmembrane</keyword>
<dbReference type="GO" id="GO:0051999">
    <property type="term" value="P:mannosyl-inositol phosphorylceramide biosynthetic process"/>
    <property type="evidence" value="ECO:0007669"/>
    <property type="project" value="TreeGrafter"/>
</dbReference>
<dbReference type="InterPro" id="IPR051706">
    <property type="entry name" value="Glycosyltransferase_domain"/>
</dbReference>
<dbReference type="EMBL" id="CAJNYD010003112">
    <property type="protein sequence ID" value="CAF3478713.1"/>
    <property type="molecule type" value="Genomic_DNA"/>
</dbReference>
<sequence length="304" mass="36536">MRRSWQNTVRNIILSIIMLWLFSYLVPYVWHYRSPTPMVYEADTIRYANATWPRRRIPRLIHQTYRTHDVPAIWNGTVQSVMEKNIGEFQYRRWSDIERDALVEAYEPHFYWNTYVNYPYDVQRIDSFRYVLMFHLGGIYIDMDNGCNRPFRELIATLEALDPDSPHLAAFPGRISFGVENDLIISTAGHPFHRQLISRLHYFNHYFILHFWTVLISTGPIYVSIQERFFSSSQQAVMRLLDPPLFRPIFTRKENGFSWVRKDTRIAFFLNDHGTSLLWLCKIFTFMLIILVLYKKYKIKLRRS</sequence>
<keyword evidence="1" id="KW-0808">Transferase</keyword>
<keyword evidence="2" id="KW-0472">Membrane</keyword>
<dbReference type="EMBL" id="CAJNYV010002263">
    <property type="protein sequence ID" value="CAF3465481.1"/>
    <property type="molecule type" value="Genomic_DNA"/>
</dbReference>
<dbReference type="EMBL" id="CAJNXB010001216">
    <property type="protein sequence ID" value="CAF3145527.1"/>
    <property type="molecule type" value="Genomic_DNA"/>
</dbReference>
<evidence type="ECO:0000256" key="2">
    <source>
        <dbReference type="SAM" id="Phobius"/>
    </source>
</evidence>
<dbReference type="EMBL" id="CAJOBP010004365">
    <property type="protein sequence ID" value="CAF4438034.1"/>
    <property type="molecule type" value="Genomic_DNA"/>
</dbReference>
<dbReference type="Proteomes" id="UP000663833">
    <property type="component" value="Unassembled WGS sequence"/>
</dbReference>
<dbReference type="Proteomes" id="UP000663848">
    <property type="component" value="Unassembled WGS sequence"/>
</dbReference>
<name>A0A820D6U4_9BILA</name>
<evidence type="ECO:0000313" key="13">
    <source>
        <dbReference type="Proteomes" id="UP000663851"/>
    </source>
</evidence>
<dbReference type="EMBL" id="CAJOBR010000457">
    <property type="protein sequence ID" value="CAF4511491.1"/>
    <property type="molecule type" value="Genomic_DNA"/>
</dbReference>
<evidence type="ECO:0000313" key="4">
    <source>
        <dbReference type="EMBL" id="CAF3366825.1"/>
    </source>
</evidence>
<dbReference type="AlphaFoldDB" id="A0A820D6U4"/>
<dbReference type="SUPFAM" id="SSF53448">
    <property type="entry name" value="Nucleotide-diphospho-sugar transferases"/>
    <property type="match status" value="1"/>
</dbReference>
<dbReference type="EMBL" id="CAJNYU010000501">
    <property type="protein sequence ID" value="CAF3366825.1"/>
    <property type="molecule type" value="Genomic_DNA"/>
</dbReference>
<evidence type="ECO:0000313" key="11">
    <source>
        <dbReference type="EMBL" id="CAF4511491.1"/>
    </source>
</evidence>
<dbReference type="EMBL" id="CAJNYT010004685">
    <property type="protein sequence ID" value="CAF3680574.1"/>
    <property type="molecule type" value="Genomic_DNA"/>
</dbReference>
<dbReference type="Gene3D" id="3.90.550.20">
    <property type="match status" value="1"/>
</dbReference>
<dbReference type="Proteomes" id="UP000663869">
    <property type="component" value="Unassembled WGS sequence"/>
</dbReference>
<reference evidence="8" key="1">
    <citation type="submission" date="2021-02" db="EMBL/GenBank/DDBJ databases">
        <authorList>
            <person name="Nowell W R."/>
        </authorList>
    </citation>
    <scope>NUCLEOTIDE SEQUENCE</scope>
</reference>